<protein>
    <submittedName>
        <fullName evidence="2">Uncharacterized protein</fullName>
    </submittedName>
</protein>
<name>A0A2V3UDF0_9HYPH</name>
<comment type="caution">
    <text evidence="2">The sequence shown here is derived from an EMBL/GenBank/DDBJ whole genome shotgun (WGS) entry which is preliminary data.</text>
</comment>
<reference evidence="2 3" key="1">
    <citation type="submission" date="2018-05" db="EMBL/GenBank/DDBJ databases">
        <title>Genomic Encyclopedia of Type Strains, Phase IV (KMG-IV): sequencing the most valuable type-strain genomes for metagenomic binning, comparative biology and taxonomic classification.</title>
        <authorList>
            <person name="Goeker M."/>
        </authorList>
    </citation>
    <scope>NUCLEOTIDE SEQUENCE [LARGE SCALE GENOMIC DNA]</scope>
    <source>
        <strain evidence="2 3">DSM 6462</strain>
    </source>
</reference>
<dbReference type="Proteomes" id="UP000248021">
    <property type="component" value="Unassembled WGS sequence"/>
</dbReference>
<proteinExistence type="predicted"/>
<keyword evidence="3" id="KW-1185">Reference proteome</keyword>
<evidence type="ECO:0000313" key="3">
    <source>
        <dbReference type="Proteomes" id="UP000248021"/>
    </source>
</evidence>
<evidence type="ECO:0000256" key="1">
    <source>
        <dbReference type="SAM" id="MobiDB-lite"/>
    </source>
</evidence>
<dbReference type="EMBL" id="QJJK01000002">
    <property type="protein sequence ID" value="PXW63303.1"/>
    <property type="molecule type" value="Genomic_DNA"/>
</dbReference>
<organism evidence="2 3">
    <name type="scientific">Chelatococcus asaccharovorans</name>
    <dbReference type="NCBI Taxonomy" id="28210"/>
    <lineage>
        <taxon>Bacteria</taxon>
        <taxon>Pseudomonadati</taxon>
        <taxon>Pseudomonadota</taxon>
        <taxon>Alphaproteobacteria</taxon>
        <taxon>Hyphomicrobiales</taxon>
        <taxon>Chelatococcaceae</taxon>
        <taxon>Chelatococcus</taxon>
    </lineage>
</organism>
<evidence type="ECO:0000313" key="2">
    <source>
        <dbReference type="EMBL" id="PXW63303.1"/>
    </source>
</evidence>
<accession>A0A2V3UDF0</accession>
<feature type="region of interest" description="Disordered" evidence="1">
    <location>
        <begin position="1"/>
        <end position="42"/>
    </location>
</feature>
<gene>
    <name evidence="2" type="ORF">C7450_102218</name>
</gene>
<dbReference type="AlphaFoldDB" id="A0A2V3UDF0"/>
<sequence length="42" mass="4576">MTARSLSWPAQPATRRGKKNNGYRLQTLKAKKASGPSGRHAP</sequence>